<organism evidence="2 3">
    <name type="scientific">Gonapodya prolifera (strain JEL478)</name>
    <name type="common">Monoblepharis prolifera</name>
    <dbReference type="NCBI Taxonomy" id="1344416"/>
    <lineage>
        <taxon>Eukaryota</taxon>
        <taxon>Fungi</taxon>
        <taxon>Fungi incertae sedis</taxon>
        <taxon>Chytridiomycota</taxon>
        <taxon>Chytridiomycota incertae sedis</taxon>
        <taxon>Monoblepharidomycetes</taxon>
        <taxon>Monoblepharidales</taxon>
        <taxon>Gonapodyaceae</taxon>
        <taxon>Gonapodya</taxon>
    </lineage>
</organism>
<feature type="transmembrane region" description="Helical" evidence="1">
    <location>
        <begin position="25"/>
        <end position="48"/>
    </location>
</feature>
<evidence type="ECO:0000256" key="1">
    <source>
        <dbReference type="SAM" id="Phobius"/>
    </source>
</evidence>
<dbReference type="OrthoDB" id="10561585at2759"/>
<gene>
    <name evidence="2" type="ORF">M427DRAFT_158311</name>
</gene>
<dbReference type="AlphaFoldDB" id="A0A139A464"/>
<accession>A0A139A464</accession>
<feature type="transmembrane region" description="Helical" evidence="1">
    <location>
        <begin position="90"/>
        <end position="112"/>
    </location>
</feature>
<keyword evidence="1" id="KW-1133">Transmembrane helix</keyword>
<dbReference type="Proteomes" id="UP000070544">
    <property type="component" value="Unassembled WGS sequence"/>
</dbReference>
<name>A0A139A464_GONPJ</name>
<proteinExistence type="predicted"/>
<feature type="transmembrane region" description="Helical" evidence="1">
    <location>
        <begin position="118"/>
        <end position="139"/>
    </location>
</feature>
<keyword evidence="1" id="KW-0812">Transmembrane</keyword>
<protein>
    <submittedName>
        <fullName evidence="2">Uncharacterized protein</fullName>
    </submittedName>
</protein>
<evidence type="ECO:0000313" key="3">
    <source>
        <dbReference type="Proteomes" id="UP000070544"/>
    </source>
</evidence>
<keyword evidence="3" id="KW-1185">Reference proteome</keyword>
<keyword evidence="1" id="KW-0472">Membrane</keyword>
<reference evidence="2 3" key="1">
    <citation type="journal article" date="2015" name="Genome Biol. Evol.">
        <title>Phylogenomic analyses indicate that early fungi evolved digesting cell walls of algal ancestors of land plants.</title>
        <authorList>
            <person name="Chang Y."/>
            <person name="Wang S."/>
            <person name="Sekimoto S."/>
            <person name="Aerts A.L."/>
            <person name="Choi C."/>
            <person name="Clum A."/>
            <person name="LaButti K.M."/>
            <person name="Lindquist E.A."/>
            <person name="Yee Ngan C."/>
            <person name="Ohm R.A."/>
            <person name="Salamov A.A."/>
            <person name="Grigoriev I.V."/>
            <person name="Spatafora J.W."/>
            <person name="Berbee M.L."/>
        </authorList>
    </citation>
    <scope>NUCLEOTIDE SEQUENCE [LARGE SCALE GENOMIC DNA]</scope>
    <source>
        <strain evidence="2 3">JEL478</strain>
    </source>
</reference>
<dbReference type="EMBL" id="KQ965804">
    <property type="protein sequence ID" value="KXS11265.1"/>
    <property type="molecule type" value="Genomic_DNA"/>
</dbReference>
<feature type="transmembrane region" description="Helical" evidence="1">
    <location>
        <begin position="54"/>
        <end position="78"/>
    </location>
</feature>
<evidence type="ECO:0000313" key="2">
    <source>
        <dbReference type="EMBL" id="KXS11265.1"/>
    </source>
</evidence>
<sequence length="175" mass="18366">MASSGYAPLSSGDGSYNPPPPQIPWTTIILSLGILIAISFFIPSAFFLSRAFSAAQVVVAVLSVAALLLSSGGLYIWLRGPEHQRELVAVYNSHIFNGILGAIILVNAFVAWGSILAVLQVILGAAMLALGILGTYVAYRSRGGSPLNWGVPSFPSSGHPRTQEPKAYRLDGGAV</sequence>